<dbReference type="AlphaFoldDB" id="A0A6J6QXP5"/>
<reference evidence="2" key="1">
    <citation type="submission" date="2020-05" db="EMBL/GenBank/DDBJ databases">
        <authorList>
            <person name="Chiriac C."/>
            <person name="Salcher M."/>
            <person name="Ghai R."/>
            <person name="Kavagutti S V."/>
        </authorList>
    </citation>
    <scope>NUCLEOTIDE SEQUENCE</scope>
</reference>
<protein>
    <submittedName>
        <fullName evidence="2">Unannotated protein</fullName>
    </submittedName>
</protein>
<sequence length="50" mass="4867">MQRVDPRVADGGVDGVLDGRAQGGVEGGVVDGGGLTGVRCDQDGAGLDGR</sequence>
<dbReference type="EMBL" id="CAEZXR010000190">
    <property type="protein sequence ID" value="CAB4713898.1"/>
    <property type="molecule type" value="Genomic_DNA"/>
</dbReference>
<gene>
    <name evidence="2" type="ORF">UFOPK2579_01600</name>
</gene>
<evidence type="ECO:0000256" key="1">
    <source>
        <dbReference type="SAM" id="MobiDB-lite"/>
    </source>
</evidence>
<organism evidence="2">
    <name type="scientific">freshwater metagenome</name>
    <dbReference type="NCBI Taxonomy" id="449393"/>
    <lineage>
        <taxon>unclassified sequences</taxon>
        <taxon>metagenomes</taxon>
        <taxon>ecological metagenomes</taxon>
    </lineage>
</organism>
<proteinExistence type="predicted"/>
<feature type="compositionally biased region" description="Low complexity" evidence="1">
    <location>
        <begin position="9"/>
        <end position="19"/>
    </location>
</feature>
<evidence type="ECO:0000313" key="2">
    <source>
        <dbReference type="EMBL" id="CAB4713898.1"/>
    </source>
</evidence>
<feature type="compositionally biased region" description="Gly residues" evidence="1">
    <location>
        <begin position="21"/>
        <end position="36"/>
    </location>
</feature>
<accession>A0A6J6QXP5</accession>
<feature type="region of interest" description="Disordered" evidence="1">
    <location>
        <begin position="1"/>
        <end position="50"/>
    </location>
</feature>
<name>A0A6J6QXP5_9ZZZZ</name>